<evidence type="ECO:0000313" key="2">
    <source>
        <dbReference type="EMBL" id="GAA0629213.1"/>
    </source>
</evidence>
<evidence type="ECO:0000313" key="3">
    <source>
        <dbReference type="Proteomes" id="UP001500957"/>
    </source>
</evidence>
<name>A0ABN1H560_9ACTN</name>
<accession>A0ABN1H560</accession>
<proteinExistence type="predicted"/>
<feature type="region of interest" description="Disordered" evidence="1">
    <location>
        <begin position="1"/>
        <end position="24"/>
    </location>
</feature>
<organism evidence="2 3">
    <name type="scientific">Sporichthya brevicatena</name>
    <dbReference type="NCBI Taxonomy" id="171442"/>
    <lineage>
        <taxon>Bacteria</taxon>
        <taxon>Bacillati</taxon>
        <taxon>Actinomycetota</taxon>
        <taxon>Actinomycetes</taxon>
        <taxon>Sporichthyales</taxon>
        <taxon>Sporichthyaceae</taxon>
        <taxon>Sporichthya</taxon>
    </lineage>
</organism>
<gene>
    <name evidence="2" type="ORF">GCM10009547_36060</name>
</gene>
<evidence type="ECO:0000256" key="1">
    <source>
        <dbReference type="SAM" id="MobiDB-lite"/>
    </source>
</evidence>
<dbReference type="EMBL" id="BAAAHE010000035">
    <property type="protein sequence ID" value="GAA0629213.1"/>
    <property type="molecule type" value="Genomic_DNA"/>
</dbReference>
<dbReference type="Proteomes" id="UP001500957">
    <property type="component" value="Unassembled WGS sequence"/>
</dbReference>
<protein>
    <submittedName>
        <fullName evidence="2">Uncharacterized protein</fullName>
    </submittedName>
</protein>
<keyword evidence="3" id="KW-1185">Reference proteome</keyword>
<sequence>MPDIQCVTGEGGWRMSESFGGTSEEDRRLRALLTGLDPMSARVPVDPHTSPRARQQLEQIMSQSTEFETPVAKRAGRGKTWLAAAAAVAAIAVGTTVAVTSGGDDGENVVAAPTVMELQGNPSDPLTSMCLAFDVKTLAKAPVAFGGTVTDIGNEKVTIDVDRWYKGGDADVVTVQTPEGMPTAALDGVNWEKGQRYLISAHEGMVDGCGYSGPASADFAKQFDKAFPAS</sequence>
<comment type="caution">
    <text evidence="2">The sequence shown here is derived from an EMBL/GenBank/DDBJ whole genome shotgun (WGS) entry which is preliminary data.</text>
</comment>
<reference evidence="2 3" key="1">
    <citation type="journal article" date="2019" name="Int. J. Syst. Evol. Microbiol.">
        <title>The Global Catalogue of Microorganisms (GCM) 10K type strain sequencing project: providing services to taxonomists for standard genome sequencing and annotation.</title>
        <authorList>
            <consortium name="The Broad Institute Genomics Platform"/>
            <consortium name="The Broad Institute Genome Sequencing Center for Infectious Disease"/>
            <person name="Wu L."/>
            <person name="Ma J."/>
        </authorList>
    </citation>
    <scope>NUCLEOTIDE SEQUENCE [LARGE SCALE GENOMIC DNA]</scope>
    <source>
        <strain evidence="2 3">JCM 10671</strain>
    </source>
</reference>